<dbReference type="RefSeq" id="WP_213559459.1">
    <property type="nucleotide sequence ID" value="NZ_JBHTCI010000001.1"/>
</dbReference>
<sequence>MIWLPDWVKVGAPVRFRMTGRDDAECIITAVTSTGRVTLCNGECFSPTHLTPGTRDAARYFEKLNRLSGVTKSVRKA</sequence>
<dbReference type="EMBL" id="CP074371">
    <property type="protein sequence ID" value="QVI23387.1"/>
    <property type="molecule type" value="Genomic_DNA"/>
</dbReference>
<reference evidence="1 2" key="1">
    <citation type="submission" date="2021-04" db="EMBL/GenBank/DDBJ databases">
        <title>Nocardia tengchongensis.</title>
        <authorList>
            <person name="Zhuang k."/>
            <person name="Ran Y."/>
            <person name="Li W."/>
        </authorList>
    </citation>
    <scope>NUCLEOTIDE SEQUENCE [LARGE SCALE GENOMIC DNA]</scope>
    <source>
        <strain evidence="1 2">CFH S0057</strain>
    </source>
</reference>
<evidence type="ECO:0000313" key="2">
    <source>
        <dbReference type="Proteomes" id="UP000683310"/>
    </source>
</evidence>
<proteinExistence type="predicted"/>
<evidence type="ECO:0000313" key="1">
    <source>
        <dbReference type="EMBL" id="QVI23387.1"/>
    </source>
</evidence>
<name>A0ABX8CU28_9NOCA</name>
<protein>
    <submittedName>
        <fullName evidence="1">Uncharacterized protein</fullName>
    </submittedName>
</protein>
<keyword evidence="2" id="KW-1185">Reference proteome</keyword>
<gene>
    <name evidence="1" type="ORF">KHQ06_11155</name>
</gene>
<organism evidence="1 2">
    <name type="scientific">Nocardia tengchongensis</name>
    <dbReference type="NCBI Taxonomy" id="2055889"/>
    <lineage>
        <taxon>Bacteria</taxon>
        <taxon>Bacillati</taxon>
        <taxon>Actinomycetota</taxon>
        <taxon>Actinomycetes</taxon>
        <taxon>Mycobacteriales</taxon>
        <taxon>Nocardiaceae</taxon>
        <taxon>Nocardia</taxon>
    </lineage>
</organism>
<dbReference type="Proteomes" id="UP000683310">
    <property type="component" value="Chromosome"/>
</dbReference>
<accession>A0ABX8CU28</accession>